<dbReference type="PANTHER" id="PTHR30011">
    <property type="entry name" value="ALKANESULFONATE MONOOXYGENASE-RELATED"/>
    <property type="match status" value="1"/>
</dbReference>
<dbReference type="PANTHER" id="PTHR30011:SF16">
    <property type="entry name" value="C2H2 FINGER DOMAIN TRANSCRIPTION FACTOR (EUROFUNG)-RELATED"/>
    <property type="match status" value="1"/>
</dbReference>
<protein>
    <submittedName>
        <fullName evidence="7">LLM class flavin-dependent oxidoreductase</fullName>
    </submittedName>
</protein>
<keyword evidence="4" id="KW-0503">Monooxygenase</keyword>
<evidence type="ECO:0000256" key="5">
    <source>
        <dbReference type="ARBA" id="ARBA00033748"/>
    </source>
</evidence>
<dbReference type="Pfam" id="PF00296">
    <property type="entry name" value="Bac_luciferase"/>
    <property type="match status" value="1"/>
</dbReference>
<evidence type="ECO:0000256" key="1">
    <source>
        <dbReference type="ARBA" id="ARBA00022630"/>
    </source>
</evidence>
<keyword evidence="8" id="KW-1185">Reference proteome</keyword>
<dbReference type="Gene3D" id="3.20.20.30">
    <property type="entry name" value="Luciferase-like domain"/>
    <property type="match status" value="1"/>
</dbReference>
<evidence type="ECO:0000256" key="2">
    <source>
        <dbReference type="ARBA" id="ARBA00022643"/>
    </source>
</evidence>
<dbReference type="InterPro" id="IPR011251">
    <property type="entry name" value="Luciferase-like_dom"/>
</dbReference>
<dbReference type="InterPro" id="IPR036661">
    <property type="entry name" value="Luciferase-like_sf"/>
</dbReference>
<evidence type="ECO:0000256" key="4">
    <source>
        <dbReference type="ARBA" id="ARBA00023033"/>
    </source>
</evidence>
<proteinExistence type="inferred from homology"/>
<dbReference type="PIRSF" id="PIRSF000337">
    <property type="entry name" value="NTA_MOA"/>
    <property type="match status" value="1"/>
</dbReference>
<comment type="caution">
    <text evidence="7">The sequence shown here is derived from an EMBL/GenBank/DDBJ whole genome shotgun (WGS) entry which is preliminary data.</text>
</comment>
<dbReference type="InterPro" id="IPR051260">
    <property type="entry name" value="Diverse_substr_monoxygenases"/>
</dbReference>
<dbReference type="SUPFAM" id="SSF51679">
    <property type="entry name" value="Bacterial luciferase-like"/>
    <property type="match status" value="1"/>
</dbReference>
<dbReference type="RefSeq" id="WP_259478660.1">
    <property type="nucleotide sequence ID" value="NZ_BAAAQY010000003.1"/>
</dbReference>
<dbReference type="Proteomes" id="UP001500929">
    <property type="component" value="Unassembled WGS sequence"/>
</dbReference>
<evidence type="ECO:0000256" key="3">
    <source>
        <dbReference type="ARBA" id="ARBA00023002"/>
    </source>
</evidence>
<keyword evidence="1" id="KW-0285">Flavoprotein</keyword>
<dbReference type="NCBIfam" id="TIGR03860">
    <property type="entry name" value="FMN_nitrolo"/>
    <property type="match status" value="1"/>
</dbReference>
<dbReference type="EMBL" id="BAAAQY010000003">
    <property type="protein sequence ID" value="GAA2228756.1"/>
    <property type="molecule type" value="Genomic_DNA"/>
</dbReference>
<organism evidence="7 8">
    <name type="scientific">Herbiconiux moechotypicola</name>
    <dbReference type="NCBI Taxonomy" id="637393"/>
    <lineage>
        <taxon>Bacteria</taxon>
        <taxon>Bacillati</taxon>
        <taxon>Actinomycetota</taxon>
        <taxon>Actinomycetes</taxon>
        <taxon>Micrococcales</taxon>
        <taxon>Microbacteriaceae</taxon>
        <taxon>Herbiconiux</taxon>
    </lineage>
</organism>
<reference evidence="7 8" key="1">
    <citation type="journal article" date="2019" name="Int. J. Syst. Evol. Microbiol.">
        <title>The Global Catalogue of Microorganisms (GCM) 10K type strain sequencing project: providing services to taxonomists for standard genome sequencing and annotation.</title>
        <authorList>
            <consortium name="The Broad Institute Genomics Platform"/>
            <consortium name="The Broad Institute Genome Sequencing Center for Infectious Disease"/>
            <person name="Wu L."/>
            <person name="Ma J."/>
        </authorList>
    </citation>
    <scope>NUCLEOTIDE SEQUENCE [LARGE SCALE GENOMIC DNA]</scope>
    <source>
        <strain evidence="7 8">JCM 16117</strain>
    </source>
</reference>
<evidence type="ECO:0000313" key="8">
    <source>
        <dbReference type="Proteomes" id="UP001500929"/>
    </source>
</evidence>
<comment type="similarity">
    <text evidence="5">Belongs to the NtaA/SnaA/DszA monooxygenase family.</text>
</comment>
<evidence type="ECO:0000313" key="7">
    <source>
        <dbReference type="EMBL" id="GAA2228756.1"/>
    </source>
</evidence>
<dbReference type="InterPro" id="IPR016215">
    <property type="entry name" value="NTA_MOA"/>
</dbReference>
<sequence length="453" mass="50227">MKEISVGLFEGFLLSNGTPAWWHEDSKLDSWLELDHWVSLAKLADEAGFDFLFLADTLGHAERDGDMPREVAEHSIQFPILDPITLVTAMAAATRDLGFVVTASTTAELPYTLARRFATLDHLTKGRIAWNIVTGAQHGVVSKLYGASPIRHDQRYEMADEFVELCARHWETVWDDDAVVADRARKVYAERDRLHPVDFAGEHFSSAGYLSVPPSPQRTPYLFQAGASARGRKTAGRVAEGVFIQATTPEATREVVASIREQARREGRDPNSVKIVSGCTVITAPSRAEAVARHERLLDEYLSIDAGLHFLALTGVDLLSLDPARPIGDYTSELGQTMIDRYRVGDTTMAVGEIIEQYRRKGVRGFELIGTPEQVVDDLAEWVEATDIDGIMLEPTYGGSDIYREFAERVMPLLVERGLKAPRAESLTLRERLGGAASRLPDDHPLSRLRLSS</sequence>
<accession>A0ABN3DE59</accession>
<gene>
    <name evidence="7" type="ORF">GCM10009851_11530</name>
</gene>
<name>A0ABN3DE59_9MICO</name>
<feature type="domain" description="Luciferase-like" evidence="6">
    <location>
        <begin position="32"/>
        <end position="385"/>
    </location>
</feature>
<keyword evidence="3" id="KW-0560">Oxidoreductase</keyword>
<evidence type="ECO:0000259" key="6">
    <source>
        <dbReference type="Pfam" id="PF00296"/>
    </source>
</evidence>
<keyword evidence="2" id="KW-0288">FMN</keyword>